<keyword evidence="2 3" id="KW-0808">Transferase</keyword>
<sequence length="380" mass="45081">MLRKLNRIFQDCMREKRLKLGRYLYDKKKIKEEIKVGNFIENNNIKKILFMRYDGKIGDMVINTLMFREIKKKYPHIEIGVVTKGGARIIIENNPNVDKIYEYQKDRKSIKKLASKITEEKYDLVIDFSEILRVNQMMLINLCRARFNMGLNKEEWSLFDISYSKPEGYIHITEIYRRILEKLGITDITIGYELFFDEEQKNKVDDLLREISHKKIVVFNPFAASKHRDLNLENILKIGKIVLEDENNILIFIGEKRRKKELENVIKELGKEAVFPELENIMETSYLISKADLVITPDTSIVHIAAAFKRKLIAIYRLDNKEENKINRYLWAPNYEGSVQIFSKDFEITNGEEADINKFDVKEIEKEIKKLCKYSWRKNE</sequence>
<accession>A0AAX2JEJ9</accession>
<dbReference type="EC" id="2.-.-.-" evidence="3"/>
<dbReference type="GO" id="GO:0005829">
    <property type="term" value="C:cytosol"/>
    <property type="evidence" value="ECO:0007669"/>
    <property type="project" value="TreeGrafter"/>
</dbReference>
<reference evidence="3 4" key="1">
    <citation type="submission" date="2018-06" db="EMBL/GenBank/DDBJ databases">
        <authorList>
            <consortium name="Pathogen Informatics"/>
            <person name="Doyle S."/>
        </authorList>
    </citation>
    <scope>NUCLEOTIDE SEQUENCE [LARGE SCALE GENOMIC DNA]</scope>
    <source>
        <strain evidence="3 4">NCTC12112</strain>
    </source>
</reference>
<evidence type="ECO:0000313" key="3">
    <source>
        <dbReference type="EMBL" id="SQJ09816.1"/>
    </source>
</evidence>
<keyword evidence="1" id="KW-0328">Glycosyltransferase</keyword>
<dbReference type="SUPFAM" id="SSF53756">
    <property type="entry name" value="UDP-Glycosyltransferase/glycogen phosphorylase"/>
    <property type="match status" value="1"/>
</dbReference>
<gene>
    <name evidence="3" type="primary">rfaQ_2</name>
    <name evidence="3" type="ORF">NCTC12112_02395</name>
</gene>
<dbReference type="PANTHER" id="PTHR30160:SF15">
    <property type="entry name" value="GLYCOSYLTRANSFERASE HI_0523-RELATED"/>
    <property type="match status" value="1"/>
</dbReference>
<name>A0AAX2JEJ9_9FUSO</name>
<dbReference type="Gene3D" id="3.40.50.2000">
    <property type="entry name" value="Glycogen Phosphorylase B"/>
    <property type="match status" value="2"/>
</dbReference>
<dbReference type="GeneID" id="78453676"/>
<dbReference type="InterPro" id="IPR002201">
    <property type="entry name" value="Glyco_trans_9"/>
</dbReference>
<protein>
    <submittedName>
        <fullName evidence="3">Lipopolysaccharide core heptosyltransferase rfaQ</fullName>
        <ecNumber evidence="3">2.-.-.-</ecNumber>
    </submittedName>
</protein>
<evidence type="ECO:0000313" key="4">
    <source>
        <dbReference type="Proteomes" id="UP000249008"/>
    </source>
</evidence>
<dbReference type="RefSeq" id="WP_005981186.1">
    <property type="nucleotide sequence ID" value="NZ_CABKNW010000005.1"/>
</dbReference>
<dbReference type="PANTHER" id="PTHR30160">
    <property type="entry name" value="TETRAACYLDISACCHARIDE 4'-KINASE-RELATED"/>
    <property type="match status" value="1"/>
</dbReference>
<evidence type="ECO:0000256" key="2">
    <source>
        <dbReference type="ARBA" id="ARBA00022679"/>
    </source>
</evidence>
<dbReference type="CDD" id="cd03789">
    <property type="entry name" value="GT9_LPS_heptosyltransferase"/>
    <property type="match status" value="1"/>
</dbReference>
<dbReference type="AlphaFoldDB" id="A0AAX2JEJ9"/>
<dbReference type="InterPro" id="IPR051199">
    <property type="entry name" value="LPS_LOS_Heptosyltrfase"/>
</dbReference>
<dbReference type="EMBL" id="LS483487">
    <property type="protein sequence ID" value="SQJ09816.1"/>
    <property type="molecule type" value="Genomic_DNA"/>
</dbReference>
<organism evidence="3 4">
    <name type="scientific">Fusobacterium ulcerans</name>
    <dbReference type="NCBI Taxonomy" id="861"/>
    <lineage>
        <taxon>Bacteria</taxon>
        <taxon>Fusobacteriati</taxon>
        <taxon>Fusobacteriota</taxon>
        <taxon>Fusobacteriia</taxon>
        <taxon>Fusobacteriales</taxon>
        <taxon>Fusobacteriaceae</taxon>
        <taxon>Fusobacterium</taxon>
    </lineage>
</organism>
<dbReference type="Proteomes" id="UP000249008">
    <property type="component" value="Chromosome 1"/>
</dbReference>
<dbReference type="KEGG" id="ful:C4N20_02565"/>
<proteinExistence type="predicted"/>
<evidence type="ECO:0000256" key="1">
    <source>
        <dbReference type="ARBA" id="ARBA00022676"/>
    </source>
</evidence>
<dbReference type="GO" id="GO:0008713">
    <property type="term" value="F:ADP-heptose-lipopolysaccharide heptosyltransferase activity"/>
    <property type="evidence" value="ECO:0007669"/>
    <property type="project" value="TreeGrafter"/>
</dbReference>
<dbReference type="Pfam" id="PF01075">
    <property type="entry name" value="Glyco_transf_9"/>
    <property type="match status" value="1"/>
</dbReference>
<dbReference type="GO" id="GO:0009244">
    <property type="term" value="P:lipopolysaccharide core region biosynthetic process"/>
    <property type="evidence" value="ECO:0007669"/>
    <property type="project" value="TreeGrafter"/>
</dbReference>